<feature type="non-terminal residue" evidence="1">
    <location>
        <position position="42"/>
    </location>
</feature>
<sequence>MQHGKRPPSPTAKAFVIKFHYLSDRRQNGPHGTIDPLNMPKV</sequence>
<dbReference type="EMBL" id="UINC01165609">
    <property type="protein sequence ID" value="SVD67097.1"/>
    <property type="molecule type" value="Genomic_DNA"/>
</dbReference>
<evidence type="ECO:0000313" key="1">
    <source>
        <dbReference type="EMBL" id="SVD67097.1"/>
    </source>
</evidence>
<dbReference type="AlphaFoldDB" id="A0A382X7B3"/>
<name>A0A382X7B3_9ZZZZ</name>
<proteinExistence type="predicted"/>
<gene>
    <name evidence="1" type="ORF">METZ01_LOCUS419951</name>
</gene>
<protein>
    <submittedName>
        <fullName evidence="1">Uncharacterized protein</fullName>
    </submittedName>
</protein>
<organism evidence="1">
    <name type="scientific">marine metagenome</name>
    <dbReference type="NCBI Taxonomy" id="408172"/>
    <lineage>
        <taxon>unclassified sequences</taxon>
        <taxon>metagenomes</taxon>
        <taxon>ecological metagenomes</taxon>
    </lineage>
</organism>
<accession>A0A382X7B3</accession>
<reference evidence="1" key="1">
    <citation type="submission" date="2018-05" db="EMBL/GenBank/DDBJ databases">
        <authorList>
            <person name="Lanie J.A."/>
            <person name="Ng W.-L."/>
            <person name="Kazmierczak K.M."/>
            <person name="Andrzejewski T.M."/>
            <person name="Davidsen T.M."/>
            <person name="Wayne K.J."/>
            <person name="Tettelin H."/>
            <person name="Glass J.I."/>
            <person name="Rusch D."/>
            <person name="Podicherti R."/>
            <person name="Tsui H.-C.T."/>
            <person name="Winkler M.E."/>
        </authorList>
    </citation>
    <scope>NUCLEOTIDE SEQUENCE</scope>
</reference>